<dbReference type="GeneID" id="25259521"/>
<dbReference type="EMBL" id="JMKJ01000233">
    <property type="protein sequence ID" value="KGG51587.1"/>
    <property type="molecule type" value="Genomic_DNA"/>
</dbReference>
<reference evidence="2 3" key="1">
    <citation type="submission" date="2014-04" db="EMBL/GenBank/DDBJ databases">
        <title>A new species of microsporidia sheds light on the evolution of extreme parasitism.</title>
        <authorList>
            <person name="Haag K.L."/>
            <person name="James T.Y."/>
            <person name="Larsson R."/>
            <person name="Schaer T.M."/>
            <person name="Refardt D."/>
            <person name="Pombert J.-F."/>
            <person name="Ebert D."/>
        </authorList>
    </citation>
    <scope>NUCLEOTIDE SEQUENCE [LARGE SCALE GENOMIC DNA]</scope>
    <source>
        <strain evidence="2 3">UGP3</strain>
        <tissue evidence="2">Spores</tissue>
    </source>
</reference>
<name>A0A098VRC8_9MICR</name>
<proteinExistence type="inferred from homology"/>
<comment type="caution">
    <text evidence="2">The sequence shown here is derived from an EMBL/GenBank/DDBJ whole genome shotgun (WGS) entry which is preliminary data.</text>
</comment>
<dbReference type="CDD" id="cd01425">
    <property type="entry name" value="RPS2"/>
    <property type="match status" value="1"/>
</dbReference>
<dbReference type="InterPro" id="IPR005706">
    <property type="entry name" value="Ribosomal_uS2_bac/mit/plastid"/>
</dbReference>
<dbReference type="GO" id="GO:0006412">
    <property type="term" value="P:translation"/>
    <property type="evidence" value="ECO:0007669"/>
    <property type="project" value="InterPro"/>
</dbReference>
<organism evidence="2 3">
    <name type="scientific">Mitosporidium daphniae</name>
    <dbReference type="NCBI Taxonomy" id="1485682"/>
    <lineage>
        <taxon>Eukaryota</taxon>
        <taxon>Fungi</taxon>
        <taxon>Fungi incertae sedis</taxon>
        <taxon>Microsporidia</taxon>
        <taxon>Mitosporidium</taxon>
    </lineage>
</organism>
<evidence type="ECO:0000313" key="2">
    <source>
        <dbReference type="EMBL" id="KGG51587.1"/>
    </source>
</evidence>
<dbReference type="Proteomes" id="UP000029725">
    <property type="component" value="Unassembled WGS sequence"/>
</dbReference>
<comment type="similarity">
    <text evidence="1">Belongs to the universal ribosomal protein uS2 family.</text>
</comment>
<dbReference type="InterPro" id="IPR023591">
    <property type="entry name" value="Ribosomal_uS2_flav_dom_sf"/>
</dbReference>
<dbReference type="Pfam" id="PF00318">
    <property type="entry name" value="Ribosomal_S2"/>
    <property type="match status" value="1"/>
</dbReference>
<keyword evidence="3" id="KW-1185">Reference proteome</keyword>
<keyword evidence="2" id="KW-0687">Ribonucleoprotein</keyword>
<dbReference type="GO" id="GO:0005763">
    <property type="term" value="C:mitochondrial small ribosomal subunit"/>
    <property type="evidence" value="ECO:0007669"/>
    <property type="project" value="TreeGrafter"/>
</dbReference>
<dbReference type="AlphaFoldDB" id="A0A098VRC8"/>
<dbReference type="PANTHER" id="PTHR12534:SF0">
    <property type="entry name" value="SMALL RIBOSOMAL SUBUNIT PROTEIN US2M"/>
    <property type="match status" value="1"/>
</dbReference>
<dbReference type="SUPFAM" id="SSF52313">
    <property type="entry name" value="Ribosomal protein S2"/>
    <property type="match status" value="1"/>
</dbReference>
<dbReference type="PANTHER" id="PTHR12534">
    <property type="entry name" value="30S RIBOSOMAL PROTEIN S2 PROKARYOTIC AND ORGANELLAR"/>
    <property type="match status" value="1"/>
</dbReference>
<dbReference type="RefSeq" id="XP_013238045.1">
    <property type="nucleotide sequence ID" value="XM_013382591.1"/>
</dbReference>
<dbReference type="OrthoDB" id="2320368at2759"/>
<evidence type="ECO:0000313" key="3">
    <source>
        <dbReference type="Proteomes" id="UP000029725"/>
    </source>
</evidence>
<dbReference type="HOGENOM" id="CLU_040318_4_0_1"/>
<dbReference type="InterPro" id="IPR001865">
    <property type="entry name" value="Ribosomal_uS2"/>
</dbReference>
<sequence length="316" mass="34140">MQVSNSFKAIKYLETRNNFLSTIESEISGTDLTPSTGSLTSSLACNSGEAPVKDVQLLTLEQMMNAGMHLGHSKATLAPNFRQYSLGVRHGIVIIDLDKTLAALRRAAQVAYEIAKLGGIILLVGTRPTYVHLVEQIARSLNIFFISGEWTNGLLTNAKRTLKEATSSDAVLFTPPGPSEELGPLAQRSIMESGSFSQLPSGMFKEQQLHRNSSYNNYVSTPSQVSLPDLVIVVDGPTNVKAFEECNAVLIPTIGIIDSNFDASLCTYPIPANDDSIASVDFVLSSLASAIKNGRDCTFPSPKSQERPADVYIPLK</sequence>
<dbReference type="HAMAP" id="MF_00291_B">
    <property type="entry name" value="Ribosomal_uS2_B"/>
    <property type="match status" value="1"/>
</dbReference>
<dbReference type="Gene3D" id="3.40.50.10490">
    <property type="entry name" value="Glucose-6-phosphate isomerase like protein, domain 1"/>
    <property type="match status" value="1"/>
</dbReference>
<dbReference type="Gene3D" id="1.10.287.610">
    <property type="entry name" value="Helix hairpin bin"/>
    <property type="match status" value="1"/>
</dbReference>
<dbReference type="GO" id="GO:0003735">
    <property type="term" value="F:structural constituent of ribosome"/>
    <property type="evidence" value="ECO:0007669"/>
    <property type="project" value="InterPro"/>
</dbReference>
<dbReference type="VEuPathDB" id="MicrosporidiaDB:DI09_30p30"/>
<protein>
    <submittedName>
        <fullName evidence="2">30S ribosomal protein S2-like protein</fullName>
    </submittedName>
</protein>
<dbReference type="PRINTS" id="PR00395">
    <property type="entry name" value="RIBOSOMALS2"/>
</dbReference>
<evidence type="ECO:0000256" key="1">
    <source>
        <dbReference type="ARBA" id="ARBA00006242"/>
    </source>
</evidence>
<gene>
    <name evidence="2" type="ORF">DI09_30p30</name>
</gene>
<keyword evidence="2" id="KW-0689">Ribosomal protein</keyword>
<accession>A0A098VRC8</accession>